<reference evidence="1 2" key="1">
    <citation type="journal article" date="2022" name="Plant J.">
        <title>Chromosome-level genome of Camellia lanceoleosa provides a valuable resource for understanding genome evolution and self-incompatibility.</title>
        <authorList>
            <person name="Gong W."/>
            <person name="Xiao S."/>
            <person name="Wang L."/>
            <person name="Liao Z."/>
            <person name="Chang Y."/>
            <person name="Mo W."/>
            <person name="Hu G."/>
            <person name="Li W."/>
            <person name="Zhao G."/>
            <person name="Zhu H."/>
            <person name="Hu X."/>
            <person name="Ji K."/>
            <person name="Xiang X."/>
            <person name="Song Q."/>
            <person name="Yuan D."/>
            <person name="Jin S."/>
            <person name="Zhang L."/>
        </authorList>
    </citation>
    <scope>NUCLEOTIDE SEQUENCE [LARGE SCALE GENOMIC DNA]</scope>
    <source>
        <strain evidence="1">SQ_2022a</strain>
    </source>
</reference>
<protein>
    <submittedName>
        <fullName evidence="1">Autophagy-related protein 8B</fullName>
    </submittedName>
</protein>
<evidence type="ECO:0000313" key="2">
    <source>
        <dbReference type="Proteomes" id="UP001060215"/>
    </source>
</evidence>
<gene>
    <name evidence="1" type="ORF">LOK49_LG06G01756</name>
</gene>
<proteinExistence type="predicted"/>
<keyword evidence="2" id="KW-1185">Reference proteome</keyword>
<dbReference type="Proteomes" id="UP001060215">
    <property type="component" value="Chromosome 5"/>
</dbReference>
<organism evidence="1 2">
    <name type="scientific">Camellia lanceoleosa</name>
    <dbReference type="NCBI Taxonomy" id="1840588"/>
    <lineage>
        <taxon>Eukaryota</taxon>
        <taxon>Viridiplantae</taxon>
        <taxon>Streptophyta</taxon>
        <taxon>Embryophyta</taxon>
        <taxon>Tracheophyta</taxon>
        <taxon>Spermatophyta</taxon>
        <taxon>Magnoliopsida</taxon>
        <taxon>eudicotyledons</taxon>
        <taxon>Gunneridae</taxon>
        <taxon>Pentapetalae</taxon>
        <taxon>asterids</taxon>
        <taxon>Ericales</taxon>
        <taxon>Theaceae</taxon>
        <taxon>Camellia</taxon>
    </lineage>
</organism>
<evidence type="ECO:0000313" key="1">
    <source>
        <dbReference type="EMBL" id="KAI8011116.1"/>
    </source>
</evidence>
<sequence>MPEMRQVEIDSIKDEQRDGIPVILEKAEGSEKPDMARKKFLVPTDMSVGQFMCVLRKTFKIKPEKAMIILLRNFVIATALSMAEIYQANKREDGCLYMSYAEENTYG</sequence>
<accession>A0ACC0HDC2</accession>
<name>A0ACC0HDC2_9ERIC</name>
<comment type="caution">
    <text evidence="1">The sequence shown here is derived from an EMBL/GenBank/DDBJ whole genome shotgun (WGS) entry which is preliminary data.</text>
</comment>
<dbReference type="EMBL" id="CM045762">
    <property type="protein sequence ID" value="KAI8011116.1"/>
    <property type="molecule type" value="Genomic_DNA"/>
</dbReference>